<gene>
    <name evidence="1" type="ORF">METZ01_LOCUS112381</name>
</gene>
<dbReference type="Gene3D" id="3.90.190.10">
    <property type="entry name" value="Protein tyrosine phosphatase superfamily"/>
    <property type="match status" value="1"/>
</dbReference>
<evidence type="ECO:0000313" key="1">
    <source>
        <dbReference type="EMBL" id="SVA59527.1"/>
    </source>
</evidence>
<protein>
    <recommendedName>
        <fullName evidence="2">Tyrosine specific protein phosphatases domain-containing protein</fullName>
    </recommendedName>
</protein>
<proteinExistence type="predicted"/>
<name>A0A381X5R0_9ZZZZ</name>
<dbReference type="Pfam" id="PF13350">
    <property type="entry name" value="Y_phosphatase3"/>
    <property type="match status" value="1"/>
</dbReference>
<dbReference type="InterPro" id="IPR029021">
    <property type="entry name" value="Prot-tyrosine_phosphatase-like"/>
</dbReference>
<sequence length="244" mass="27102">MERRIELEGVSNFRDLGGYETADGETVKWRTFFRSDTLAALTDADMAKVCGLGVNTAVDLRYGDERAEEPSRFLGHDQVEVLALGLDERPSASFLDSFEVADDAAAFARSYMADHYKNYPFLYARGYGTLMQRLAQGEKCIVHCTAGKDRAGTGAAIVLSALGVPRETVFEDYLLTNKYWDRAGRERPDMDVETVASIFSAREEYLNGAFKAIEDQCGTVKKYLNEVLQLDDGAIARLRSACLT</sequence>
<organism evidence="1">
    <name type="scientific">marine metagenome</name>
    <dbReference type="NCBI Taxonomy" id="408172"/>
    <lineage>
        <taxon>unclassified sequences</taxon>
        <taxon>metagenomes</taxon>
        <taxon>ecological metagenomes</taxon>
    </lineage>
</organism>
<evidence type="ECO:0008006" key="2">
    <source>
        <dbReference type="Google" id="ProtNLM"/>
    </source>
</evidence>
<dbReference type="InterPro" id="IPR026893">
    <property type="entry name" value="Tyr/Ser_Pase_IphP-type"/>
</dbReference>
<dbReference type="SUPFAM" id="SSF52799">
    <property type="entry name" value="(Phosphotyrosine protein) phosphatases II"/>
    <property type="match status" value="1"/>
</dbReference>
<dbReference type="GO" id="GO:0004721">
    <property type="term" value="F:phosphoprotein phosphatase activity"/>
    <property type="evidence" value="ECO:0007669"/>
    <property type="project" value="InterPro"/>
</dbReference>
<accession>A0A381X5R0</accession>
<dbReference type="EMBL" id="UINC01013847">
    <property type="protein sequence ID" value="SVA59527.1"/>
    <property type="molecule type" value="Genomic_DNA"/>
</dbReference>
<dbReference type="AlphaFoldDB" id="A0A381X5R0"/>
<reference evidence="1" key="1">
    <citation type="submission" date="2018-05" db="EMBL/GenBank/DDBJ databases">
        <authorList>
            <person name="Lanie J.A."/>
            <person name="Ng W.-L."/>
            <person name="Kazmierczak K.M."/>
            <person name="Andrzejewski T.M."/>
            <person name="Davidsen T.M."/>
            <person name="Wayne K.J."/>
            <person name="Tettelin H."/>
            <person name="Glass J.I."/>
            <person name="Rusch D."/>
            <person name="Podicherti R."/>
            <person name="Tsui H.-C.T."/>
            <person name="Winkler M.E."/>
        </authorList>
    </citation>
    <scope>NUCLEOTIDE SEQUENCE</scope>
</reference>